<evidence type="ECO:0000313" key="2">
    <source>
        <dbReference type="Proteomes" id="UP000255277"/>
    </source>
</evidence>
<dbReference type="AlphaFoldDB" id="A0A380FFR1"/>
<dbReference type="EMBL" id="UHDK01000001">
    <property type="protein sequence ID" value="SUM32024.1"/>
    <property type="molecule type" value="Genomic_DNA"/>
</dbReference>
<organism evidence="1 2">
    <name type="scientific">Staphylococcus gallinarum</name>
    <dbReference type="NCBI Taxonomy" id="1293"/>
    <lineage>
        <taxon>Bacteria</taxon>
        <taxon>Bacillati</taxon>
        <taxon>Bacillota</taxon>
        <taxon>Bacilli</taxon>
        <taxon>Bacillales</taxon>
        <taxon>Staphylococcaceae</taxon>
        <taxon>Staphylococcus</taxon>
    </lineage>
</organism>
<name>A0A380FFR1_STAGA</name>
<reference evidence="1 2" key="1">
    <citation type="submission" date="2018-06" db="EMBL/GenBank/DDBJ databases">
        <authorList>
            <consortium name="Pathogen Informatics"/>
            <person name="Doyle S."/>
        </authorList>
    </citation>
    <scope>NUCLEOTIDE SEQUENCE [LARGE SCALE GENOMIC DNA]</scope>
    <source>
        <strain evidence="1 2">NCTC12195</strain>
    </source>
</reference>
<gene>
    <name evidence="1" type="ORF">NCTC12195_01461</name>
</gene>
<sequence>MRNLLYNDIPFLLELYNKTPYIIQSNTKLYYKFIHNDPINAPSLTQEEHEDRILQRVRALKEGLLKCIDPEIAKKVKIEAMRYYLYKVIKSDLFTDFSSEMFEIYQLLNEIFNYPSNEIKLSKRHSFEINAIKNGNLKKAFMLSKSRVLGYKTYQFMKPKKSKI</sequence>
<evidence type="ECO:0000313" key="1">
    <source>
        <dbReference type="EMBL" id="SUM32024.1"/>
    </source>
</evidence>
<dbReference type="Proteomes" id="UP000255277">
    <property type="component" value="Unassembled WGS sequence"/>
</dbReference>
<proteinExistence type="predicted"/>
<accession>A0A380FFR1</accession>
<protein>
    <submittedName>
        <fullName evidence="1">Teichoic acid biosynthesis protein F</fullName>
    </submittedName>
</protein>